<keyword evidence="2" id="KW-0547">Nucleotide-binding</keyword>
<dbReference type="SUPFAM" id="SSF56104">
    <property type="entry name" value="SAICAR synthase-like"/>
    <property type="match status" value="1"/>
</dbReference>
<dbReference type="GO" id="GO:0016308">
    <property type="term" value="F:1-phosphatidylinositol-4-phosphate 5-kinase activity"/>
    <property type="evidence" value="ECO:0007669"/>
    <property type="project" value="TreeGrafter"/>
</dbReference>
<dbReference type="Proteomes" id="UP000694522">
    <property type="component" value="Unplaced"/>
</dbReference>
<dbReference type="GO" id="GO:0016309">
    <property type="term" value="F:1-phosphatidylinositol-5-phosphate 4-kinase activity"/>
    <property type="evidence" value="ECO:0007669"/>
    <property type="project" value="TreeGrafter"/>
</dbReference>
<keyword evidence="4" id="KW-0067">ATP-binding</keyword>
<dbReference type="Ensembl" id="ENSACOT00000014143.1">
    <property type="protein sequence ID" value="ENSACOP00000013661.1"/>
    <property type="gene ID" value="ENSACOG00000009491.1"/>
</dbReference>
<dbReference type="PANTHER" id="PTHR23086:SF35">
    <property type="entry name" value="PHOSPHATIDYLINOSITOL 5-PHOSPHATE 4-KINASE TYPE-2 GAMMA"/>
    <property type="match status" value="1"/>
</dbReference>
<accession>A0A8B9FRB3</accession>
<dbReference type="Gene3D" id="3.30.800.10">
    <property type="entry name" value="Phosphatidylinositol Phosphate Kinase II Beta"/>
    <property type="match status" value="1"/>
</dbReference>
<proteinExistence type="predicted"/>
<feature type="compositionally biased region" description="Basic residues" evidence="6">
    <location>
        <begin position="24"/>
        <end position="33"/>
    </location>
</feature>
<evidence type="ECO:0000256" key="4">
    <source>
        <dbReference type="ARBA" id="ARBA00022840"/>
    </source>
</evidence>
<keyword evidence="8" id="KW-1185">Reference proteome</keyword>
<dbReference type="GO" id="GO:0005524">
    <property type="term" value="F:ATP binding"/>
    <property type="evidence" value="ECO:0007669"/>
    <property type="project" value="UniProtKB-KW"/>
</dbReference>
<organism evidence="7 8">
    <name type="scientific">Amazona collaria</name>
    <name type="common">yellow-billed parrot</name>
    <dbReference type="NCBI Taxonomy" id="241587"/>
    <lineage>
        <taxon>Eukaryota</taxon>
        <taxon>Metazoa</taxon>
        <taxon>Chordata</taxon>
        <taxon>Craniata</taxon>
        <taxon>Vertebrata</taxon>
        <taxon>Euteleostomi</taxon>
        <taxon>Archelosauria</taxon>
        <taxon>Archosauria</taxon>
        <taxon>Dinosauria</taxon>
        <taxon>Saurischia</taxon>
        <taxon>Theropoda</taxon>
        <taxon>Coelurosauria</taxon>
        <taxon>Aves</taxon>
        <taxon>Neognathae</taxon>
        <taxon>Neoaves</taxon>
        <taxon>Telluraves</taxon>
        <taxon>Australaves</taxon>
        <taxon>Psittaciformes</taxon>
        <taxon>Psittacidae</taxon>
        <taxon>Amazona</taxon>
    </lineage>
</organism>
<evidence type="ECO:0000256" key="6">
    <source>
        <dbReference type="SAM" id="MobiDB-lite"/>
    </source>
</evidence>
<evidence type="ECO:0000313" key="7">
    <source>
        <dbReference type="Ensembl" id="ENSACOP00000013661.1"/>
    </source>
</evidence>
<keyword evidence="5" id="KW-0443">Lipid metabolism</keyword>
<evidence type="ECO:0000256" key="1">
    <source>
        <dbReference type="ARBA" id="ARBA00022679"/>
    </source>
</evidence>
<evidence type="ECO:0000256" key="2">
    <source>
        <dbReference type="ARBA" id="ARBA00022741"/>
    </source>
</evidence>
<dbReference type="GO" id="GO:0005886">
    <property type="term" value="C:plasma membrane"/>
    <property type="evidence" value="ECO:0007669"/>
    <property type="project" value="TreeGrafter"/>
</dbReference>
<dbReference type="GO" id="GO:0046854">
    <property type="term" value="P:phosphatidylinositol phosphate biosynthetic process"/>
    <property type="evidence" value="ECO:0007669"/>
    <property type="project" value="TreeGrafter"/>
</dbReference>
<dbReference type="AlphaFoldDB" id="A0A8B9FRB3"/>
<keyword evidence="3" id="KW-0418">Kinase</keyword>
<reference evidence="7" key="2">
    <citation type="submission" date="2025-09" db="UniProtKB">
        <authorList>
            <consortium name="Ensembl"/>
        </authorList>
    </citation>
    <scope>IDENTIFICATION</scope>
</reference>
<evidence type="ECO:0000313" key="8">
    <source>
        <dbReference type="Proteomes" id="UP000694522"/>
    </source>
</evidence>
<sequence>MGVPDAPHRSAVPPRAHSACAAKPRPKQKQKRFVPQRLRVPRAADPLLAVLCWGVSELSHVPPPVMLLPDDFRASSKVKVNNHLFNRENLPGHFTFKEYCPQVFRNLRERFGIDDHDYQVRPQRQ</sequence>
<dbReference type="InterPro" id="IPR027484">
    <property type="entry name" value="PInositol-4-P-5-kinase_N"/>
</dbReference>
<dbReference type="InterPro" id="IPR023610">
    <property type="entry name" value="PInositol-4/5-P-5/4-kinase"/>
</dbReference>
<feature type="region of interest" description="Disordered" evidence="6">
    <location>
        <begin position="1"/>
        <end position="33"/>
    </location>
</feature>
<name>A0A8B9FRB3_9PSIT</name>
<keyword evidence="1" id="KW-0808">Transferase</keyword>
<dbReference type="PANTHER" id="PTHR23086">
    <property type="entry name" value="PHOSPHATIDYLINOSITOL-4-PHOSPHATE 5-KINASE"/>
    <property type="match status" value="1"/>
</dbReference>
<reference evidence="7" key="1">
    <citation type="submission" date="2025-08" db="UniProtKB">
        <authorList>
            <consortium name="Ensembl"/>
        </authorList>
    </citation>
    <scope>IDENTIFICATION</scope>
</reference>
<evidence type="ECO:0000256" key="3">
    <source>
        <dbReference type="ARBA" id="ARBA00022777"/>
    </source>
</evidence>
<evidence type="ECO:0000256" key="5">
    <source>
        <dbReference type="ARBA" id="ARBA00023098"/>
    </source>
</evidence>
<protein>
    <submittedName>
        <fullName evidence="7">Uncharacterized protein</fullName>
    </submittedName>
</protein>